<organism evidence="4">
    <name type="scientific">Conus bullatus</name>
    <name type="common">Bubble cone</name>
    <dbReference type="NCBI Taxonomy" id="89438"/>
    <lineage>
        <taxon>Eukaryota</taxon>
        <taxon>Metazoa</taxon>
        <taxon>Spiralia</taxon>
        <taxon>Lophotrochozoa</taxon>
        <taxon>Mollusca</taxon>
        <taxon>Gastropoda</taxon>
        <taxon>Caenogastropoda</taxon>
        <taxon>Neogastropoda</taxon>
        <taxon>Conoidea</taxon>
        <taxon>Conidae</taxon>
        <taxon>Conus</taxon>
        <taxon>Textilia</taxon>
    </lineage>
</organism>
<evidence type="ECO:0000256" key="1">
    <source>
        <dbReference type="SAM" id="MobiDB-lite"/>
    </source>
</evidence>
<name>A0A1B3IIX6_CONBU</name>
<dbReference type="SUPFAM" id="SSF56994">
    <property type="entry name" value="Insulin-like"/>
    <property type="match status" value="1"/>
</dbReference>
<dbReference type="EMBL" id="KX034585">
    <property type="protein sequence ID" value="AOF40155.1"/>
    <property type="molecule type" value="mRNA"/>
</dbReference>
<dbReference type="InterPro" id="IPR016179">
    <property type="entry name" value="Insulin-like"/>
</dbReference>
<dbReference type="AlphaFoldDB" id="A0A1B3IIX6"/>
<keyword evidence="2" id="KW-0732">Signal</keyword>
<dbReference type="GO" id="GO:0005179">
    <property type="term" value="F:hormone activity"/>
    <property type="evidence" value="ECO:0007669"/>
    <property type="project" value="UniProtKB-KW"/>
</dbReference>
<feature type="domain" description="Insulin-like" evidence="3">
    <location>
        <begin position="45"/>
        <end position="189"/>
    </location>
</feature>
<dbReference type="Pfam" id="PF00049">
    <property type="entry name" value="Insulin"/>
    <property type="match status" value="1"/>
</dbReference>
<evidence type="ECO:0000256" key="2">
    <source>
        <dbReference type="SAM" id="SignalP"/>
    </source>
</evidence>
<dbReference type="PIRSF" id="PIRSF018431">
    <property type="entry name" value="Molluscan_insulin_rel_peptide"/>
    <property type="match status" value="1"/>
</dbReference>
<proteinExistence type="evidence at transcript level"/>
<feature type="region of interest" description="Disordered" evidence="1">
    <location>
        <begin position="134"/>
        <end position="156"/>
    </location>
</feature>
<reference evidence="4" key="1">
    <citation type="journal article" date="2016" name="Mol. Biol. Evol.">
        <title>Venom Insulins of Cone Snails Diversify Rapidly and Track Prey Taxa.</title>
        <authorList>
            <person name="Safavi-Hemami H."/>
            <person name="Lu A."/>
            <person name="Li Q."/>
            <person name="Fedosov A.E."/>
            <person name="Biggs J."/>
            <person name="Showers Corneli P."/>
            <person name="Seger J."/>
            <person name="Yandell M."/>
            <person name="Olivera B.M."/>
        </authorList>
    </citation>
    <scope>NUCLEOTIDE SEQUENCE</scope>
    <source>
        <tissue evidence="4">Circumoesophageal nerve ring</tissue>
    </source>
</reference>
<dbReference type="SMART" id="SM00078">
    <property type="entry name" value="IlGF"/>
    <property type="match status" value="1"/>
</dbReference>
<feature type="chain" id="PRO_5008548527" evidence="2">
    <location>
        <begin position="33"/>
        <end position="190"/>
    </location>
</feature>
<feature type="signal peptide" evidence="2">
    <location>
        <begin position="1"/>
        <end position="32"/>
    </location>
</feature>
<dbReference type="GO" id="GO:0005576">
    <property type="term" value="C:extracellular region"/>
    <property type="evidence" value="ECO:0007669"/>
    <property type="project" value="InterPro"/>
</dbReference>
<sequence>MGLLRAVCQRIAMREVTPALLALLCLLGQATGQTFCGVDSRPHPKGICGHMLLRAHRTLCFLLSADYPNIFSRSIHKRSLKNIDDFPLQTYAEMDLQRGHSQDQPTGTSPNTETMRKLFVSLFPRVQTLLPDVGNSVLTQGGPGSKGPSGDHLQAKRAGDDLLPHVQKRGMVCDCCYNVCQPSTLAQYCP</sequence>
<dbReference type="Gene3D" id="1.10.100.10">
    <property type="entry name" value="Insulin-like"/>
    <property type="match status" value="1"/>
</dbReference>
<protein>
    <submittedName>
        <fullName evidence="4">Insulin</fullName>
    </submittedName>
</protein>
<dbReference type="InterPro" id="IPR036438">
    <property type="entry name" value="Insulin-like_sf"/>
</dbReference>
<evidence type="ECO:0000259" key="3">
    <source>
        <dbReference type="SMART" id="SM00078"/>
    </source>
</evidence>
<accession>A0A1B3IIX6</accession>
<evidence type="ECO:0000313" key="4">
    <source>
        <dbReference type="EMBL" id="AOF40155.1"/>
    </source>
</evidence>